<proteinExistence type="predicted"/>
<protein>
    <submittedName>
        <fullName evidence="1">Uncharacterized protein</fullName>
    </submittedName>
</protein>
<evidence type="ECO:0000313" key="2">
    <source>
        <dbReference type="Proteomes" id="UP000601435"/>
    </source>
</evidence>
<reference evidence="1" key="1">
    <citation type="submission" date="2021-02" db="EMBL/GenBank/DDBJ databases">
        <authorList>
            <person name="Dougan E. K."/>
            <person name="Rhodes N."/>
            <person name="Thang M."/>
            <person name="Chan C."/>
        </authorList>
    </citation>
    <scope>NUCLEOTIDE SEQUENCE</scope>
</reference>
<name>A0A812Q2P4_9DINO</name>
<comment type="caution">
    <text evidence="1">The sequence shown here is derived from an EMBL/GenBank/DDBJ whole genome shotgun (WGS) entry which is preliminary data.</text>
</comment>
<accession>A0A812Q2P4</accession>
<dbReference type="Proteomes" id="UP000601435">
    <property type="component" value="Unassembled WGS sequence"/>
</dbReference>
<keyword evidence="2" id="KW-1185">Reference proteome</keyword>
<dbReference type="EMBL" id="CAJNJA010016828">
    <property type="protein sequence ID" value="CAE7389201.1"/>
    <property type="molecule type" value="Genomic_DNA"/>
</dbReference>
<dbReference type="OrthoDB" id="434200at2759"/>
<dbReference type="PANTHER" id="PTHR33050:SF7">
    <property type="entry name" value="RIBONUCLEASE H"/>
    <property type="match status" value="1"/>
</dbReference>
<dbReference type="PANTHER" id="PTHR33050">
    <property type="entry name" value="REVERSE TRANSCRIPTASE DOMAIN-CONTAINING PROTEIN"/>
    <property type="match status" value="1"/>
</dbReference>
<evidence type="ECO:0000313" key="1">
    <source>
        <dbReference type="EMBL" id="CAE7389201.1"/>
    </source>
</evidence>
<organism evidence="1 2">
    <name type="scientific">Symbiodinium necroappetens</name>
    <dbReference type="NCBI Taxonomy" id="1628268"/>
    <lineage>
        <taxon>Eukaryota</taxon>
        <taxon>Sar</taxon>
        <taxon>Alveolata</taxon>
        <taxon>Dinophyceae</taxon>
        <taxon>Suessiales</taxon>
        <taxon>Symbiodiniaceae</taxon>
        <taxon>Symbiodinium</taxon>
    </lineage>
</organism>
<dbReference type="InterPro" id="IPR052055">
    <property type="entry name" value="Hepadnavirus_pol/RT"/>
</dbReference>
<gene>
    <name evidence="1" type="ORF">SNEC2469_LOCUS10567</name>
</gene>
<dbReference type="AlphaFoldDB" id="A0A812Q2P4"/>
<sequence>MSRLAGTLLRLSHKIIWVSHLLWGYVDATWGPVTVWIGWEIDLQSWSCELPLAKISKIIDQLEELLFAGPKVKFKTLESLVGRLLWVTGLWKVLRPLLSPLYRALHALPSSCVGVSPELWSSILRNVDSLCVLTRKAAHPSFHAGARITRVANSYVTSKDELLAMPFRKRRLWVEVHDPDHPLRLADSDALASLHAWKALLLSTPFVKSLRSPVELQIVAEADACATESSMGLGGYVCWPSGRSHWFAICLSATELQDFSDLFQVPLQSHIAALELLAQLLLLWCIHQALPSCRGRLRAFLRCDNSAAEAASSKGMSSVLAMSGVLQRFLTFQAWSGIEAEVEHIAGYKNALADELSRMQVDSVPPLAIEDRISPPLRWLLCSGVCLQPAAARWPEHLQQLASKK</sequence>